<evidence type="ECO:0000313" key="1">
    <source>
        <dbReference type="EMBL" id="MDQ0535596.1"/>
    </source>
</evidence>
<name>A0ABU0MQ99_9PROT</name>
<dbReference type="EMBL" id="JAUSVU010000019">
    <property type="protein sequence ID" value="MDQ0535596.1"/>
    <property type="molecule type" value="Genomic_DNA"/>
</dbReference>
<evidence type="ECO:0000313" key="2">
    <source>
        <dbReference type="Proteomes" id="UP001244552"/>
    </source>
</evidence>
<reference evidence="1 2" key="1">
    <citation type="submission" date="2023-07" db="EMBL/GenBank/DDBJ databases">
        <title>Genomic Encyclopedia of Type Strains, Phase IV (KMG-IV): sequencing the most valuable type-strain genomes for metagenomic binning, comparative biology and taxonomic classification.</title>
        <authorList>
            <person name="Goeker M."/>
        </authorList>
    </citation>
    <scope>NUCLEOTIDE SEQUENCE [LARGE SCALE GENOMIC DNA]</scope>
    <source>
        <strain evidence="1 2">DSM 19922</strain>
    </source>
</reference>
<organism evidence="1 2">
    <name type="scientific">Azospirillum picis</name>
    <dbReference type="NCBI Taxonomy" id="488438"/>
    <lineage>
        <taxon>Bacteria</taxon>
        <taxon>Pseudomonadati</taxon>
        <taxon>Pseudomonadota</taxon>
        <taxon>Alphaproteobacteria</taxon>
        <taxon>Rhodospirillales</taxon>
        <taxon>Azospirillaceae</taxon>
        <taxon>Azospirillum</taxon>
    </lineage>
</organism>
<dbReference type="RefSeq" id="WP_209987445.1">
    <property type="nucleotide sequence ID" value="NZ_JAGINO010000021.1"/>
</dbReference>
<proteinExistence type="predicted"/>
<dbReference type="Proteomes" id="UP001244552">
    <property type="component" value="Unassembled WGS sequence"/>
</dbReference>
<gene>
    <name evidence="1" type="ORF">QO018_004480</name>
</gene>
<protein>
    <submittedName>
        <fullName evidence="1">Uncharacterized protein</fullName>
    </submittedName>
</protein>
<keyword evidence="2" id="KW-1185">Reference proteome</keyword>
<comment type="caution">
    <text evidence="1">The sequence shown here is derived from an EMBL/GenBank/DDBJ whole genome shotgun (WGS) entry which is preliminary data.</text>
</comment>
<sequence>MKPLPMAVPMEVRAAVRAAVLPFVALCLLFAGTAGATLVRKSEDRASGPQPGGVDVVPSGNRVRVQCWQDGRKIIDETDLAVVSLSIAGQLDGLRFRRSGASDGIMSVTTQFRTTCLLTPREKGG</sequence>
<accession>A0ABU0MQ99</accession>